<proteinExistence type="predicted"/>
<comment type="caution">
    <text evidence="1">The sequence shown here is derived from an EMBL/GenBank/DDBJ whole genome shotgun (WGS) entry which is preliminary data.</text>
</comment>
<accession>A0A931EA03</accession>
<sequence>MYYYLIPFLLVLSGFLSAQNTYIDPTTTAALLLYSSELKKSQEKTLVEQKNLQKAQLFLSSQMAAVSSLQQKVFKGLSEVSTSLSGGIKVKEIYSDLSECAGLLRRIGLLTAQAPQYAVFGAKASEETYHRTLAMTSEISELLQGGELNLMLAGDRYRLLFSLSEKIKTLKMHLFSISFAMERAARLGFLRALNPFQGYINTDKSIVEEIMRRYKHSF</sequence>
<evidence type="ECO:0000313" key="2">
    <source>
        <dbReference type="Proteomes" id="UP000694480"/>
    </source>
</evidence>
<dbReference type="Proteomes" id="UP000694480">
    <property type="component" value="Unassembled WGS sequence"/>
</dbReference>
<reference evidence="1" key="1">
    <citation type="submission" date="2020-11" db="EMBL/GenBank/DDBJ databases">
        <title>Genome seq and assembly of Planobacterium sp.</title>
        <authorList>
            <person name="Chhetri G."/>
        </authorList>
    </citation>
    <scope>NUCLEOTIDE SEQUENCE</scope>
    <source>
        <strain evidence="1">GCR5</strain>
    </source>
</reference>
<organism evidence="1 2">
    <name type="scientific">Planobacterium oryzisoli</name>
    <dbReference type="NCBI Taxonomy" id="2771435"/>
    <lineage>
        <taxon>Bacteria</taxon>
        <taxon>Pseudomonadati</taxon>
        <taxon>Bacteroidota</taxon>
        <taxon>Flavobacteriia</taxon>
        <taxon>Flavobacteriales</taxon>
        <taxon>Weeksellaceae</taxon>
        <taxon>Chryseobacterium group</taxon>
        <taxon>Chryseobacterium</taxon>
    </lineage>
</organism>
<protein>
    <submittedName>
        <fullName evidence="1">Uncharacterized protein</fullName>
    </submittedName>
</protein>
<evidence type="ECO:0000313" key="1">
    <source>
        <dbReference type="EMBL" id="MBF5026948.1"/>
    </source>
</evidence>
<dbReference type="AlphaFoldDB" id="A0A931EA03"/>
<name>A0A931EA03_9FLAO</name>
<keyword evidence="2" id="KW-1185">Reference proteome</keyword>
<dbReference type="EMBL" id="JADKYY010000004">
    <property type="protein sequence ID" value="MBF5026948.1"/>
    <property type="molecule type" value="Genomic_DNA"/>
</dbReference>
<dbReference type="RefSeq" id="WP_194739044.1">
    <property type="nucleotide sequence ID" value="NZ_JADKYY010000004.1"/>
</dbReference>
<gene>
    <name evidence="1" type="ORF">IC612_03945</name>
</gene>